<gene>
    <name evidence="2" type="ORF">MEUPH1_LOCUS13419</name>
</gene>
<sequence>MEEYKDFLEREYGASVQRMILNNDRRVIIDLSKISYHLPNKKLLLLHQFREEEALLRLALKKVVESCDHEYANLHEEFFVGFDGCFGSHHVTPRTLKNFYLNKLVNVEGIVSRCDVVRSKLVKSVSIHPTTCQIKIVH</sequence>
<evidence type="ECO:0000313" key="3">
    <source>
        <dbReference type="Proteomes" id="UP001160148"/>
    </source>
</evidence>
<reference evidence="2 3" key="1">
    <citation type="submission" date="2023-01" db="EMBL/GenBank/DDBJ databases">
        <authorList>
            <person name="Whitehead M."/>
        </authorList>
    </citation>
    <scope>NUCLEOTIDE SEQUENCE [LARGE SCALE GENOMIC DNA]</scope>
</reference>
<feature type="domain" description="MCM N-terminal" evidence="1">
    <location>
        <begin position="2"/>
        <end position="83"/>
    </location>
</feature>
<proteinExistence type="predicted"/>
<comment type="caution">
    <text evidence="2">The sequence shown here is derived from an EMBL/GenBank/DDBJ whole genome shotgun (WGS) entry which is preliminary data.</text>
</comment>
<protein>
    <recommendedName>
        <fullName evidence="1">MCM N-terminal domain-containing protein</fullName>
    </recommendedName>
</protein>
<evidence type="ECO:0000313" key="2">
    <source>
        <dbReference type="EMBL" id="CAI6357834.1"/>
    </source>
</evidence>
<dbReference type="SUPFAM" id="SSF50249">
    <property type="entry name" value="Nucleic acid-binding proteins"/>
    <property type="match status" value="1"/>
</dbReference>
<keyword evidence="3" id="KW-1185">Reference proteome</keyword>
<dbReference type="InterPro" id="IPR012340">
    <property type="entry name" value="NA-bd_OB-fold"/>
</dbReference>
<dbReference type="Pfam" id="PF14551">
    <property type="entry name" value="MCM_N"/>
    <property type="match status" value="1"/>
</dbReference>
<dbReference type="EMBL" id="CARXXK010000002">
    <property type="protein sequence ID" value="CAI6357834.1"/>
    <property type="molecule type" value="Genomic_DNA"/>
</dbReference>
<dbReference type="AlphaFoldDB" id="A0AAV0WQB2"/>
<dbReference type="Gene3D" id="3.30.1640.10">
    <property type="entry name" value="mini-chromosome maintenance (MCM) complex, chain A, domain 1"/>
    <property type="match status" value="1"/>
</dbReference>
<name>A0AAV0WQB2_9HEMI</name>
<accession>A0AAV0WQB2</accession>
<organism evidence="2 3">
    <name type="scientific">Macrosiphum euphorbiae</name>
    <name type="common">potato aphid</name>
    <dbReference type="NCBI Taxonomy" id="13131"/>
    <lineage>
        <taxon>Eukaryota</taxon>
        <taxon>Metazoa</taxon>
        <taxon>Ecdysozoa</taxon>
        <taxon>Arthropoda</taxon>
        <taxon>Hexapoda</taxon>
        <taxon>Insecta</taxon>
        <taxon>Pterygota</taxon>
        <taxon>Neoptera</taxon>
        <taxon>Paraneoptera</taxon>
        <taxon>Hemiptera</taxon>
        <taxon>Sternorrhyncha</taxon>
        <taxon>Aphidomorpha</taxon>
        <taxon>Aphidoidea</taxon>
        <taxon>Aphididae</taxon>
        <taxon>Macrosiphini</taxon>
        <taxon>Macrosiphum</taxon>
    </lineage>
</organism>
<dbReference type="Proteomes" id="UP001160148">
    <property type="component" value="Unassembled WGS sequence"/>
</dbReference>
<dbReference type="InterPro" id="IPR027925">
    <property type="entry name" value="MCM_N"/>
</dbReference>
<evidence type="ECO:0000259" key="1">
    <source>
        <dbReference type="Pfam" id="PF14551"/>
    </source>
</evidence>